<protein>
    <submittedName>
        <fullName evidence="2">Rubber oxygenase</fullName>
        <ecNumber evidence="2">1.13.-.-</ecNumber>
    </submittedName>
</protein>
<dbReference type="EC" id="1.13.-.-" evidence="2"/>
<evidence type="ECO:0000313" key="3">
    <source>
        <dbReference type="Proteomes" id="UP000494330"/>
    </source>
</evidence>
<proteinExistence type="predicted"/>
<gene>
    <name evidence="2" type="primary">lcp</name>
    <name evidence="2" type="ORF">BPA30113_07231</name>
</gene>
<dbReference type="Pfam" id="PF09995">
    <property type="entry name" value="MPAB_Lcp_cat"/>
    <property type="match status" value="1"/>
</dbReference>
<name>A0A6P2S4V3_9BURK</name>
<dbReference type="GO" id="GO:0016491">
    <property type="term" value="F:oxidoreductase activity"/>
    <property type="evidence" value="ECO:0007669"/>
    <property type="project" value="UniProtKB-KW"/>
</dbReference>
<feature type="domain" description="ER-bound oxygenase mpaB/mpaB'/Rubber oxygenase catalytic" evidence="1">
    <location>
        <begin position="117"/>
        <end position="339"/>
    </location>
</feature>
<dbReference type="InterPro" id="IPR018713">
    <property type="entry name" value="MPAB/Lcp_cat_dom"/>
</dbReference>
<dbReference type="PANTHER" id="PTHR37539:SF1">
    <property type="entry name" value="ER-BOUND OXYGENASE MPAB_MPAB'_RUBBER OXYGENASE CATALYTIC DOMAIN-CONTAINING PROTEIN"/>
    <property type="match status" value="1"/>
</dbReference>
<dbReference type="RefSeq" id="WP_063934624.1">
    <property type="nucleotide sequence ID" value="NZ_CABVQD010000049.1"/>
</dbReference>
<accession>A0A6P2S4V3</accession>
<evidence type="ECO:0000259" key="1">
    <source>
        <dbReference type="Pfam" id="PF09995"/>
    </source>
</evidence>
<evidence type="ECO:0000313" key="2">
    <source>
        <dbReference type="EMBL" id="VWC45084.1"/>
    </source>
</evidence>
<dbReference type="EMBL" id="CABVQD010000049">
    <property type="protein sequence ID" value="VWC45084.1"/>
    <property type="molecule type" value="Genomic_DNA"/>
</dbReference>
<dbReference type="InterPro" id="IPR037473">
    <property type="entry name" value="Lcp-like"/>
</dbReference>
<keyword evidence="3" id="KW-1185">Reference proteome</keyword>
<reference evidence="2 3" key="1">
    <citation type="submission" date="2019-09" db="EMBL/GenBank/DDBJ databases">
        <authorList>
            <person name="Depoorter E."/>
        </authorList>
    </citation>
    <scope>NUCLEOTIDE SEQUENCE [LARGE SCALE GENOMIC DNA]</scope>
    <source>
        <strain evidence="2">LMG 30113</strain>
    </source>
</reference>
<sequence>MTNHPNPLLSSAPASVVNRLAIVERFGADKLALVLEMASIGDVLADAIVAEGQRYDDTHLRSLDDGFRFGLQCLASPSPAIHALLAKAEQMPDWIDTSSILRGSQAYLTIGPLWTMIALGPGSLAHTYYSPTISKVLTGTGNLDDRTLRRLTETAVWEQLTLRPGGVSRGAEGYVHTLQVRMLHARVRAGLIKRGWDAQALGSPINQLDMLRTWLDFTYVPFMALEKLGVTFDEQEFQDLYQVWQAVAHLLGIEERFYRHIVDQHSAAETLTLIDMACSEPDDGFRTLTLRMLEAIGRALQPALGIPEDASIQLMHAFCRLFHGDDFADEAGVERTWTSAFLPFIADANRYQRLLERSDPEIRQKKIVETLHAFDARIASVKGLTTYQSSIGHFPSTELPRTTDAM</sequence>
<keyword evidence="2" id="KW-0560">Oxidoreductase</keyword>
<dbReference type="PANTHER" id="PTHR37539">
    <property type="entry name" value="SECRETED PROTEIN-RELATED"/>
    <property type="match status" value="1"/>
</dbReference>
<dbReference type="AlphaFoldDB" id="A0A6P2S4V3"/>
<dbReference type="Proteomes" id="UP000494330">
    <property type="component" value="Unassembled WGS sequence"/>
</dbReference>
<organism evidence="2 3">
    <name type="scientific">Burkholderia paludis</name>
    <dbReference type="NCBI Taxonomy" id="1506587"/>
    <lineage>
        <taxon>Bacteria</taxon>
        <taxon>Pseudomonadati</taxon>
        <taxon>Pseudomonadota</taxon>
        <taxon>Betaproteobacteria</taxon>
        <taxon>Burkholderiales</taxon>
        <taxon>Burkholderiaceae</taxon>
        <taxon>Burkholderia</taxon>
        <taxon>Burkholderia cepacia complex</taxon>
    </lineage>
</organism>